<keyword evidence="3" id="KW-0406">Ion transport</keyword>
<protein>
    <submittedName>
        <fullName evidence="4">Archaeal/vacuolar-type H+-ATPase subunit C</fullName>
    </submittedName>
</protein>
<dbReference type="Gene3D" id="1.10.132.50">
    <property type="entry name" value="ATP synthase (C/AC39) subunit, domain 3"/>
    <property type="match status" value="1"/>
</dbReference>
<dbReference type="HOGENOM" id="CLU_059311_1_1_9"/>
<sequence length="323" mass="36261">MSDLDYVYAVARIRVKEKSLLNDADIRQMTGMKDEREVLNFLADRGWGDGSTPPDADRMLATEEEKTWKLMHELKISPQVFEVLSYPKLYHNLKAGIKEICTSDRHGNIFYEMDRFGGAEMVKVLEEKNFAALPAHMRAAAERAYDVMLTTNDGQMCDVIVDRACMMACLEAGRKSKNRLLKDYEESTVAVTNIKIAVRCMITGKSMAFLKEALAPCGAFDVNALALAATKGRDALYEYLEGHGFSEASEALKESSSAFERWCDNRVIDTILPQKMNSVSAGPVIAYYLARENELKNVRIIVTAKANGFSEDSTRERVRKTYG</sequence>
<gene>
    <name evidence="4" type="ORF">EubceDRAFT1_2127</name>
</gene>
<evidence type="ECO:0000256" key="2">
    <source>
        <dbReference type="ARBA" id="ARBA00022448"/>
    </source>
</evidence>
<organism evidence="4 5">
    <name type="scientific">Eubacterium cellulosolvens (strain ATCC 43171 / JCM 9499 / 6)</name>
    <name type="common">Cillobacterium cellulosolvens</name>
    <dbReference type="NCBI Taxonomy" id="633697"/>
    <lineage>
        <taxon>Bacteria</taxon>
        <taxon>Bacillati</taxon>
        <taxon>Bacillota</taxon>
        <taxon>Clostridia</taxon>
        <taxon>Eubacteriales</taxon>
        <taxon>Eubacteriaceae</taxon>
        <taxon>Eubacterium</taxon>
    </lineage>
</organism>
<name>I5AVR4_EUBC6</name>
<dbReference type="eggNOG" id="COG1527">
    <property type="taxonomic scope" value="Bacteria"/>
</dbReference>
<dbReference type="OrthoDB" id="1653at2"/>
<keyword evidence="2" id="KW-0813">Transport</keyword>
<dbReference type="STRING" id="633697.EubceDRAFT1_2127"/>
<reference evidence="4 5" key="1">
    <citation type="submission" date="2010-08" db="EMBL/GenBank/DDBJ databases">
        <authorList>
            <consortium name="US DOE Joint Genome Institute (JGI-PGF)"/>
            <person name="Lucas S."/>
            <person name="Copeland A."/>
            <person name="Lapidus A."/>
            <person name="Cheng J.-F."/>
            <person name="Bruce D."/>
            <person name="Goodwin L."/>
            <person name="Pitluck S."/>
            <person name="Land M.L."/>
            <person name="Hauser L."/>
            <person name="Chang Y.-J."/>
            <person name="Anderson I.J."/>
            <person name="Johnson E."/>
            <person name="Mulhopadhyay B."/>
            <person name="Kyrpides N."/>
            <person name="Woyke T.J."/>
        </authorList>
    </citation>
    <scope>NUCLEOTIDE SEQUENCE [LARGE SCALE GENOMIC DNA]</scope>
    <source>
        <strain evidence="4 5">6</strain>
    </source>
</reference>
<proteinExistence type="inferred from homology"/>
<dbReference type="EMBL" id="CM001487">
    <property type="protein sequence ID" value="EIM57887.1"/>
    <property type="molecule type" value="Genomic_DNA"/>
</dbReference>
<evidence type="ECO:0000256" key="1">
    <source>
        <dbReference type="ARBA" id="ARBA00006709"/>
    </source>
</evidence>
<evidence type="ECO:0000313" key="4">
    <source>
        <dbReference type="EMBL" id="EIM57887.1"/>
    </source>
</evidence>
<evidence type="ECO:0000256" key="3">
    <source>
        <dbReference type="ARBA" id="ARBA00023065"/>
    </source>
</evidence>
<comment type="similarity">
    <text evidence="1">Belongs to the V-ATPase V0D/AC39 subunit family.</text>
</comment>
<dbReference type="Proteomes" id="UP000005753">
    <property type="component" value="Chromosome"/>
</dbReference>
<dbReference type="InterPro" id="IPR044911">
    <property type="entry name" value="V-type_ATPase_csu/dsu_dom_3"/>
</dbReference>
<dbReference type="AlphaFoldDB" id="I5AVR4"/>
<reference evidence="4 5" key="2">
    <citation type="submission" date="2012-02" db="EMBL/GenBank/DDBJ databases">
        <title>Improved High-Quality Draft sequence of Eubacterium cellulosolvens 6.</title>
        <authorList>
            <consortium name="US DOE Joint Genome Institute"/>
            <person name="Lucas S."/>
            <person name="Han J."/>
            <person name="Lapidus A."/>
            <person name="Cheng J.-F."/>
            <person name="Goodwin L."/>
            <person name="Pitluck S."/>
            <person name="Peters L."/>
            <person name="Mikhailova N."/>
            <person name="Gu W."/>
            <person name="Detter J.C."/>
            <person name="Han C."/>
            <person name="Tapia R."/>
            <person name="Land M."/>
            <person name="Hauser L."/>
            <person name="Kyrpides N."/>
            <person name="Ivanova N."/>
            <person name="Pagani I."/>
            <person name="Johnson E."/>
            <person name="Mukhopadhyay B."/>
            <person name="Anderson I."/>
            <person name="Woyke T."/>
        </authorList>
    </citation>
    <scope>NUCLEOTIDE SEQUENCE [LARGE SCALE GENOMIC DNA]</scope>
    <source>
        <strain evidence="4 5">6</strain>
    </source>
</reference>
<dbReference type="PANTHER" id="PTHR38682">
    <property type="entry name" value="V-TYPE ATP SYNTHASE SUBUNIT C"/>
    <property type="match status" value="1"/>
</dbReference>
<dbReference type="InterPro" id="IPR035067">
    <property type="entry name" value="V-type_ATPase_csu/dsu"/>
</dbReference>
<dbReference type="InterPro" id="IPR050873">
    <property type="entry name" value="V-ATPase_V0D/AC39_subunit"/>
</dbReference>
<keyword evidence="5" id="KW-1185">Reference proteome</keyword>
<dbReference type="Pfam" id="PF01992">
    <property type="entry name" value="vATP-synt_AC39"/>
    <property type="match status" value="1"/>
</dbReference>
<dbReference type="GO" id="GO:0046961">
    <property type="term" value="F:proton-transporting ATPase activity, rotational mechanism"/>
    <property type="evidence" value="ECO:0007669"/>
    <property type="project" value="InterPro"/>
</dbReference>
<dbReference type="InterPro" id="IPR002843">
    <property type="entry name" value="ATPase_V0-cplx_csu/dsu"/>
</dbReference>
<dbReference type="InterPro" id="IPR036079">
    <property type="entry name" value="ATPase_csu/dsu_sf"/>
</dbReference>
<evidence type="ECO:0000313" key="5">
    <source>
        <dbReference type="Proteomes" id="UP000005753"/>
    </source>
</evidence>
<dbReference type="SUPFAM" id="SSF103486">
    <property type="entry name" value="V-type ATP synthase subunit C"/>
    <property type="match status" value="1"/>
</dbReference>
<dbReference type="PANTHER" id="PTHR38682:SF1">
    <property type="entry name" value="V-TYPE ATP SYNTHASE SUBUNIT C"/>
    <property type="match status" value="1"/>
</dbReference>
<accession>I5AVR4</accession>
<dbReference type="Gene3D" id="1.20.1690.10">
    <property type="entry name" value="V-type ATP synthase subunit C domain"/>
    <property type="match status" value="2"/>
</dbReference>